<comment type="subcellular location">
    <subcellularLocation>
        <location evidence="1">Cell membrane</location>
        <topology evidence="1">Multi-pass membrane protein</topology>
    </subcellularLocation>
</comment>
<feature type="domain" description="Mechanosensitive ion channel transmembrane helices 2/3" evidence="10">
    <location>
        <begin position="207"/>
        <end position="248"/>
    </location>
</feature>
<keyword evidence="4 7" id="KW-0812">Transmembrane</keyword>
<dbReference type="Pfam" id="PF21082">
    <property type="entry name" value="MS_channel_3rd"/>
    <property type="match status" value="1"/>
</dbReference>
<dbReference type="InterPro" id="IPR010920">
    <property type="entry name" value="LSM_dom_sf"/>
</dbReference>
<reference evidence="11 12" key="1">
    <citation type="journal article" date="2012" name="J. Bacteriol.">
        <title>Complete genome sequence of phototrophic betaproteobacterium Rubrivivax gelatinosus IL144.</title>
        <authorList>
            <person name="Nagashima S."/>
            <person name="Kamimura A."/>
            <person name="Shimizu T."/>
            <person name="Nakamura-isaki S."/>
            <person name="Aono E."/>
            <person name="Sakamoto K."/>
            <person name="Ichikawa N."/>
            <person name="Nakazawa H."/>
            <person name="Sekine M."/>
            <person name="Yamazaki S."/>
            <person name="Fujita N."/>
            <person name="Shimada K."/>
            <person name="Hanada S."/>
            <person name="Nagashima K.V.P."/>
        </authorList>
    </citation>
    <scope>NUCLEOTIDE SEQUENCE [LARGE SCALE GENOMIC DNA]</scope>
    <source>
        <strain evidence="12">NBRC 100245 / IL144</strain>
    </source>
</reference>
<feature type="transmembrane region" description="Helical" evidence="7">
    <location>
        <begin position="87"/>
        <end position="106"/>
    </location>
</feature>
<dbReference type="PANTHER" id="PTHR30347">
    <property type="entry name" value="POTASSIUM CHANNEL RELATED"/>
    <property type="match status" value="1"/>
</dbReference>
<dbReference type="RefSeq" id="WP_014429653.1">
    <property type="nucleotide sequence ID" value="NC_017075.1"/>
</dbReference>
<dbReference type="KEGG" id="rge:RGE_34560"/>
<dbReference type="InterPro" id="IPR006685">
    <property type="entry name" value="MscS_channel_2nd"/>
</dbReference>
<evidence type="ECO:0000313" key="12">
    <source>
        <dbReference type="Proteomes" id="UP000007883"/>
    </source>
</evidence>
<feature type="transmembrane region" description="Helical" evidence="7">
    <location>
        <begin position="166"/>
        <end position="187"/>
    </location>
</feature>
<keyword evidence="3" id="KW-1003">Cell membrane</keyword>
<organism evidence="11 12">
    <name type="scientific">Rubrivivax gelatinosus (strain NBRC 100245 / IL144)</name>
    <dbReference type="NCBI Taxonomy" id="983917"/>
    <lineage>
        <taxon>Bacteria</taxon>
        <taxon>Pseudomonadati</taxon>
        <taxon>Pseudomonadota</taxon>
        <taxon>Betaproteobacteria</taxon>
        <taxon>Burkholderiales</taxon>
        <taxon>Sphaerotilaceae</taxon>
        <taxon>Rubrivivax</taxon>
    </lineage>
</organism>
<dbReference type="Pfam" id="PF00924">
    <property type="entry name" value="MS_channel_2nd"/>
    <property type="match status" value="1"/>
</dbReference>
<keyword evidence="5 7" id="KW-1133">Transmembrane helix</keyword>
<dbReference type="HOGENOM" id="CLU_037945_9_0_4"/>
<evidence type="ECO:0000259" key="8">
    <source>
        <dbReference type="Pfam" id="PF00924"/>
    </source>
</evidence>
<gene>
    <name evidence="11" type="ordered locus">RGE_34560</name>
</gene>
<keyword evidence="6 7" id="KW-0472">Membrane</keyword>
<proteinExistence type="inferred from homology"/>
<dbReference type="SUPFAM" id="SSF82861">
    <property type="entry name" value="Mechanosensitive channel protein MscS (YggB), transmembrane region"/>
    <property type="match status" value="1"/>
</dbReference>
<evidence type="ECO:0000256" key="2">
    <source>
        <dbReference type="ARBA" id="ARBA00008017"/>
    </source>
</evidence>
<feature type="domain" description="Mechanosensitive ion channel MscS" evidence="8">
    <location>
        <begin position="250"/>
        <end position="315"/>
    </location>
</feature>
<dbReference type="Gene3D" id="2.30.30.60">
    <property type="match status" value="1"/>
</dbReference>
<evidence type="ECO:0000256" key="5">
    <source>
        <dbReference type="ARBA" id="ARBA00022989"/>
    </source>
</evidence>
<dbReference type="eggNOG" id="COG3264">
    <property type="taxonomic scope" value="Bacteria"/>
</dbReference>
<evidence type="ECO:0000256" key="3">
    <source>
        <dbReference type="ARBA" id="ARBA00022475"/>
    </source>
</evidence>
<dbReference type="InterPro" id="IPR052702">
    <property type="entry name" value="MscS-like_channel"/>
</dbReference>
<feature type="transmembrane region" description="Helical" evidence="7">
    <location>
        <begin position="208"/>
        <end position="227"/>
    </location>
</feature>
<evidence type="ECO:0000256" key="7">
    <source>
        <dbReference type="SAM" id="Phobius"/>
    </source>
</evidence>
<feature type="transmembrane region" description="Helical" evidence="7">
    <location>
        <begin position="20"/>
        <end position="40"/>
    </location>
</feature>
<dbReference type="Gene3D" id="1.10.287.1260">
    <property type="match status" value="1"/>
</dbReference>
<dbReference type="STRING" id="983917.RGE_34560"/>
<dbReference type="PATRIC" id="fig|983917.3.peg.3379"/>
<protein>
    <submittedName>
        <fullName evidence="11">Mechanosensitive ion channel family protein</fullName>
    </submittedName>
</protein>
<feature type="domain" description="Mechanosensitive ion channel MscS C-terminal" evidence="9">
    <location>
        <begin position="325"/>
        <end position="407"/>
    </location>
</feature>
<evidence type="ECO:0000259" key="10">
    <source>
        <dbReference type="Pfam" id="PF21088"/>
    </source>
</evidence>
<name>I0HUV8_RUBGI</name>
<feature type="transmembrane region" description="Helical" evidence="7">
    <location>
        <begin position="239"/>
        <end position="261"/>
    </location>
</feature>
<feature type="transmembrane region" description="Helical" evidence="7">
    <location>
        <begin position="60"/>
        <end position="81"/>
    </location>
</feature>
<dbReference type="InterPro" id="IPR011014">
    <property type="entry name" value="MscS_channel_TM-2"/>
</dbReference>
<comment type="similarity">
    <text evidence="2">Belongs to the MscS (TC 1.A.23) family.</text>
</comment>
<keyword evidence="12" id="KW-1185">Reference proteome</keyword>
<dbReference type="PANTHER" id="PTHR30347:SF1">
    <property type="entry name" value="MECHANOSENSITIVE CHANNEL MSCK"/>
    <property type="match status" value="1"/>
</dbReference>
<dbReference type="EMBL" id="AP012320">
    <property type="protein sequence ID" value="BAL96795.1"/>
    <property type="molecule type" value="Genomic_DNA"/>
</dbReference>
<dbReference type="AlphaFoldDB" id="I0HUV8"/>
<dbReference type="SUPFAM" id="SSF50182">
    <property type="entry name" value="Sm-like ribonucleoproteins"/>
    <property type="match status" value="1"/>
</dbReference>
<evidence type="ECO:0000259" key="9">
    <source>
        <dbReference type="Pfam" id="PF21082"/>
    </source>
</evidence>
<dbReference type="GO" id="GO:0005886">
    <property type="term" value="C:plasma membrane"/>
    <property type="evidence" value="ECO:0007669"/>
    <property type="project" value="UniProtKB-SubCell"/>
</dbReference>
<dbReference type="Gene3D" id="3.30.70.100">
    <property type="match status" value="1"/>
</dbReference>
<dbReference type="InterPro" id="IPR011066">
    <property type="entry name" value="MscS_channel_C_sf"/>
</dbReference>
<sequence>MVRATTVERLGQILDSLRAPGALIELGIVALCLALAWALVRQIAARIEHKGSIWLGNRGVDGVLFPLLALCFAVAGEWILGDAVPRAVFQLAVPVLLSLLLIRLTVRVLQQAFPQSGVMRVVERSVSWVAWIGAVLWITGVLPLLMAELYQIQWKVGSVRLSVGSVIEAVFNTSIVLVLTLWISQVLEQRLLKGAGDNLSVRKMASNLLRSVLLFVGLMMALSAAGIDLTALSVLGGAIGVGLGFGLQKLAANYVSGFVILAERSVRIGDMVTVDGFAGRITDINTRYTVIRALDGRESIVPNEMMIVQRVENSSLADARVALSTVVQVGYDTDVEALMPKLAAVVAAVPRVLQQPAPGVTLSAFAADGLELTIGFWIEDPHNGTGNVRSAVNLAVLRTLNAEGVEIPFPQRVVRQLGGTAAAD</sequence>
<dbReference type="Pfam" id="PF21088">
    <property type="entry name" value="MS_channel_1st"/>
    <property type="match status" value="1"/>
</dbReference>
<feature type="transmembrane region" description="Helical" evidence="7">
    <location>
        <begin position="126"/>
        <end position="146"/>
    </location>
</feature>
<dbReference type="GO" id="GO:0008381">
    <property type="term" value="F:mechanosensitive monoatomic ion channel activity"/>
    <property type="evidence" value="ECO:0007669"/>
    <property type="project" value="UniProtKB-ARBA"/>
</dbReference>
<dbReference type="Proteomes" id="UP000007883">
    <property type="component" value="Chromosome"/>
</dbReference>
<dbReference type="InterPro" id="IPR023408">
    <property type="entry name" value="MscS_beta-dom_sf"/>
</dbReference>
<evidence type="ECO:0000256" key="6">
    <source>
        <dbReference type="ARBA" id="ARBA00023136"/>
    </source>
</evidence>
<dbReference type="InterPro" id="IPR049142">
    <property type="entry name" value="MS_channel_1st"/>
</dbReference>
<accession>I0HUV8</accession>
<evidence type="ECO:0000256" key="4">
    <source>
        <dbReference type="ARBA" id="ARBA00022692"/>
    </source>
</evidence>
<evidence type="ECO:0000313" key="11">
    <source>
        <dbReference type="EMBL" id="BAL96795.1"/>
    </source>
</evidence>
<dbReference type="SUPFAM" id="SSF82689">
    <property type="entry name" value="Mechanosensitive channel protein MscS (YggB), C-terminal domain"/>
    <property type="match status" value="1"/>
</dbReference>
<evidence type="ECO:0000256" key="1">
    <source>
        <dbReference type="ARBA" id="ARBA00004651"/>
    </source>
</evidence>
<dbReference type="InterPro" id="IPR049278">
    <property type="entry name" value="MS_channel_C"/>
</dbReference>